<accession>A0A433DEG8</accession>
<reference evidence="5 6" key="1">
    <citation type="journal article" date="2018" name="New Phytol.">
        <title>Phylogenomics of Endogonaceae and evolution of mycorrhizas within Mucoromycota.</title>
        <authorList>
            <person name="Chang Y."/>
            <person name="Desiro A."/>
            <person name="Na H."/>
            <person name="Sandor L."/>
            <person name="Lipzen A."/>
            <person name="Clum A."/>
            <person name="Barry K."/>
            <person name="Grigoriev I.V."/>
            <person name="Martin F.M."/>
            <person name="Stajich J.E."/>
            <person name="Smith M.E."/>
            <person name="Bonito G."/>
            <person name="Spatafora J.W."/>
        </authorList>
    </citation>
    <scope>NUCLEOTIDE SEQUENCE [LARGE SCALE GENOMIC DNA]</scope>
    <source>
        <strain evidence="5 6">GMNB39</strain>
    </source>
</reference>
<feature type="domain" description="Crinkler effector protein N-terminal" evidence="4">
    <location>
        <begin position="12"/>
        <end position="110"/>
    </location>
</feature>
<evidence type="ECO:0000256" key="3">
    <source>
        <dbReference type="ARBA" id="ARBA00022525"/>
    </source>
</evidence>
<dbReference type="OrthoDB" id="5596319at2759"/>
<gene>
    <name evidence="5" type="ORF">BC936DRAFT_143016</name>
</gene>
<proteinExistence type="predicted"/>
<organism evidence="5 6">
    <name type="scientific">Jimgerdemannia flammicorona</name>
    <dbReference type="NCBI Taxonomy" id="994334"/>
    <lineage>
        <taxon>Eukaryota</taxon>
        <taxon>Fungi</taxon>
        <taxon>Fungi incertae sedis</taxon>
        <taxon>Mucoromycota</taxon>
        <taxon>Mucoromycotina</taxon>
        <taxon>Endogonomycetes</taxon>
        <taxon>Endogonales</taxon>
        <taxon>Endogonaceae</taxon>
        <taxon>Jimgerdemannia</taxon>
    </lineage>
</organism>
<dbReference type="Gene3D" id="3.40.50.300">
    <property type="entry name" value="P-loop containing nucleotide triphosphate hydrolases"/>
    <property type="match status" value="1"/>
</dbReference>
<dbReference type="InterPro" id="IPR027417">
    <property type="entry name" value="P-loop_NTPase"/>
</dbReference>
<protein>
    <recommendedName>
        <fullName evidence="4">Crinkler effector protein N-terminal domain-containing protein</fullName>
    </recommendedName>
</protein>
<sequence>MADEDTQMEEVVTLFCYVHGNPAEEVFSVEIGGNKPISELQKAIKAERTEFASVNASSLTLWKISIPYDDIANTDFKFEDSKDMKKLRPIDRISVFFDDFHGDDVHVLVQLPVTVSLDALGKRKAVLEISLMGEAKRRKWSVNSTILPRERPNVYFVDPADQKKNVALLDNIVEGKYVLMHGARASGKSTRTWRVMEQLQESGYFCLYISLTGINFRADEGSFWQSFGSALKEALEDCFGPRGSLQIDTTVPDVKTADDFRGICLRQNELWNLLALKRKEQGQPNFIENQFLVIFIDEFDALVHASDSSVRDSFLGILHTIKITGDRYAVRSVVGIGTFNILTLNTDSRAISPFNISDAFKNPNFTPEQVTTLFKEFATEYRLAIPDDVIQDICLNTNGHAGLVNLCGRAIQSLVVEHTHTLKGQLPYRVWKLYSGEPLGVKIAEYRTFDKMLKSLRAESWEANNLLRTYFLGFCGNVEIRSAAKRDLANFLVGEGVLLPVEGTGNELKFKMSSPYVDALIRQRILPCLDTACPKTAPVKRTNGTYDILKIVMTAVHYFNKDILRNAVTRAFKTPKYGRVEGKPLQDVPRESVYDSELYRVFMNWLVEDYEMGVTGQWHVVTETDPIDPTSKLDHEYFDIVISTSINRQPMIILELMASGVEADVQKHFAKALKYGSRFDNPEIWVIHFTCLDNATTLPVWQNDDELNRGLNVAHFWHDLAFKQMRMCARWLEDGNKVEISDCDLGLQNE</sequence>
<evidence type="ECO:0000259" key="4">
    <source>
        <dbReference type="Pfam" id="PF20147"/>
    </source>
</evidence>
<dbReference type="GO" id="GO:0005576">
    <property type="term" value="C:extracellular region"/>
    <property type="evidence" value="ECO:0007669"/>
    <property type="project" value="UniProtKB-SubCell"/>
</dbReference>
<evidence type="ECO:0000256" key="1">
    <source>
        <dbReference type="ARBA" id="ARBA00004340"/>
    </source>
</evidence>
<evidence type="ECO:0000256" key="2">
    <source>
        <dbReference type="ARBA" id="ARBA00004613"/>
    </source>
</evidence>
<comment type="subcellular location">
    <subcellularLocation>
        <location evidence="1">Host cell</location>
    </subcellularLocation>
    <subcellularLocation>
        <location evidence="2">Secreted</location>
    </subcellularLocation>
</comment>
<keyword evidence="6" id="KW-1185">Reference proteome</keyword>
<dbReference type="Pfam" id="PF20147">
    <property type="entry name" value="Crinkler"/>
    <property type="match status" value="1"/>
</dbReference>
<dbReference type="EMBL" id="RBNI01002498">
    <property type="protein sequence ID" value="RUP49231.1"/>
    <property type="molecule type" value="Genomic_DNA"/>
</dbReference>
<name>A0A433DEG8_9FUNG</name>
<keyword evidence="3" id="KW-0964">Secreted</keyword>
<dbReference type="Proteomes" id="UP000268093">
    <property type="component" value="Unassembled WGS sequence"/>
</dbReference>
<dbReference type="SUPFAM" id="SSF52540">
    <property type="entry name" value="P-loop containing nucleoside triphosphate hydrolases"/>
    <property type="match status" value="1"/>
</dbReference>
<comment type="caution">
    <text evidence="5">The sequence shown here is derived from an EMBL/GenBank/DDBJ whole genome shotgun (WGS) entry which is preliminary data.</text>
</comment>
<evidence type="ECO:0000313" key="6">
    <source>
        <dbReference type="Proteomes" id="UP000268093"/>
    </source>
</evidence>
<dbReference type="AlphaFoldDB" id="A0A433DEG8"/>
<dbReference type="GO" id="GO:0043657">
    <property type="term" value="C:host cell"/>
    <property type="evidence" value="ECO:0007669"/>
    <property type="project" value="UniProtKB-SubCell"/>
</dbReference>
<dbReference type="InterPro" id="IPR045379">
    <property type="entry name" value="Crinkler_N"/>
</dbReference>
<evidence type="ECO:0000313" key="5">
    <source>
        <dbReference type="EMBL" id="RUP49231.1"/>
    </source>
</evidence>